<feature type="region of interest" description="Disordered" evidence="1">
    <location>
        <begin position="138"/>
        <end position="158"/>
    </location>
</feature>
<dbReference type="eggNOG" id="COG0860">
    <property type="taxonomic scope" value="Bacteria"/>
</dbReference>
<protein>
    <submittedName>
        <fullName evidence="3">Stage II sporulation protein P</fullName>
    </submittedName>
</protein>
<feature type="compositionally biased region" description="Basic and acidic residues" evidence="1">
    <location>
        <begin position="139"/>
        <end position="155"/>
    </location>
</feature>
<dbReference type="EMBL" id="AKKV01000020">
    <property type="protein sequence ID" value="EIT86726.1"/>
    <property type="molecule type" value="Genomic_DNA"/>
</dbReference>
<dbReference type="Pfam" id="PF07454">
    <property type="entry name" value="SpoIIP"/>
    <property type="match status" value="1"/>
</dbReference>
<keyword evidence="4" id="KW-1185">Reference proteome</keyword>
<dbReference type="Gene3D" id="3.40.630.40">
    <property type="entry name" value="Zn-dependent exopeptidases"/>
    <property type="match status" value="1"/>
</dbReference>
<evidence type="ECO:0000313" key="4">
    <source>
        <dbReference type="Proteomes" id="UP000004080"/>
    </source>
</evidence>
<reference evidence="3 4" key="1">
    <citation type="journal article" date="2012" name="J. Bacteriol.">
        <title>Genome of Bacillus macauensis ZFHKF-1, a Long-Chain-Forming Bacterium.</title>
        <authorList>
            <person name="Cai L."/>
            <person name="Zhang T."/>
        </authorList>
    </citation>
    <scope>NUCLEOTIDE SEQUENCE [LARGE SCALE GENOMIC DNA]</scope>
    <source>
        <strain evidence="3 4">ZFHKF-1</strain>
    </source>
</reference>
<evidence type="ECO:0000256" key="2">
    <source>
        <dbReference type="SAM" id="Phobius"/>
    </source>
</evidence>
<dbReference type="NCBIfam" id="TIGR02867">
    <property type="entry name" value="spore_II_P"/>
    <property type="match status" value="1"/>
</dbReference>
<dbReference type="RefSeq" id="WP_007200921.1">
    <property type="nucleotide sequence ID" value="NZ_AKKV01000020.1"/>
</dbReference>
<organism evidence="3 4">
    <name type="scientific">Fictibacillus macauensis ZFHKF-1</name>
    <dbReference type="NCBI Taxonomy" id="1196324"/>
    <lineage>
        <taxon>Bacteria</taxon>
        <taxon>Bacillati</taxon>
        <taxon>Bacillota</taxon>
        <taxon>Bacilli</taxon>
        <taxon>Bacillales</taxon>
        <taxon>Fictibacillaceae</taxon>
        <taxon>Fictibacillus</taxon>
    </lineage>
</organism>
<dbReference type="PATRIC" id="fig|1196324.3.peg.834"/>
<dbReference type="AlphaFoldDB" id="I8J4M2"/>
<accession>I8J4M2</accession>
<feature type="transmembrane region" description="Helical" evidence="2">
    <location>
        <begin position="12"/>
        <end position="33"/>
    </location>
</feature>
<keyword evidence="2" id="KW-1133">Transmembrane helix</keyword>
<sequence>MKPTKKSKGILTLIRIGWLAGLLFFVAIVVSTGEFKFSVSSSLVKKWFQDFSTEAMIYSMGMENPYYTQVLPKESKPPSLSSVMLQLATNLRTGDPRSLLGTELPGFAIYDSEIYIAGKGTNYSTLPIDETLPLQEVLKPNEPKDPANNEQEESKPPAAIKTKGRVVYIYHSHSFESFRPLLKDGKFTSSNEKTNIIAVGDYLKKSLEANGIGVEHDASNIAEKLSKRGWSTTKSYAMSREDVTTAMKNNASLSYLIDMHRDSQPRTLTTTSIQNKEYARLFFIVGRENPDYEKNLQLAQELHKRLNKKYPHISRGVLIKNRTQGNGVYNQDLSEKAMLVEMGGIDNDAAELHRTADAFAEVFSGYFWQADKVNGEVK</sequence>
<dbReference type="Proteomes" id="UP000004080">
    <property type="component" value="Unassembled WGS sequence"/>
</dbReference>
<keyword evidence="2" id="KW-0472">Membrane</keyword>
<name>I8J4M2_9BACL</name>
<gene>
    <name evidence="3" type="ORF">A374_04109</name>
</gene>
<keyword evidence="2" id="KW-0812">Transmembrane</keyword>
<proteinExistence type="predicted"/>
<comment type="caution">
    <text evidence="3">The sequence shown here is derived from an EMBL/GenBank/DDBJ whole genome shotgun (WGS) entry which is preliminary data.</text>
</comment>
<dbReference type="InterPro" id="IPR010897">
    <property type="entry name" value="Spore_II_P"/>
</dbReference>
<dbReference type="STRING" id="1196324.A374_04109"/>
<evidence type="ECO:0000313" key="3">
    <source>
        <dbReference type="EMBL" id="EIT86726.1"/>
    </source>
</evidence>
<dbReference type="SUPFAM" id="SSF53187">
    <property type="entry name" value="Zn-dependent exopeptidases"/>
    <property type="match status" value="1"/>
</dbReference>
<evidence type="ECO:0000256" key="1">
    <source>
        <dbReference type="SAM" id="MobiDB-lite"/>
    </source>
</evidence>
<dbReference type="OrthoDB" id="1633470at2"/>